<proteinExistence type="predicted"/>
<comment type="caution">
    <text evidence="6">The sequence shown here is derived from an EMBL/GenBank/DDBJ whole genome shotgun (WGS) entry which is preliminary data.</text>
</comment>
<evidence type="ECO:0000313" key="7">
    <source>
        <dbReference type="Proteomes" id="UP000233375"/>
    </source>
</evidence>
<dbReference type="InterPro" id="IPR023753">
    <property type="entry name" value="FAD/NAD-binding_dom"/>
</dbReference>
<dbReference type="Proteomes" id="UP000233375">
    <property type="component" value="Unassembled WGS sequence"/>
</dbReference>
<keyword evidence="7" id="KW-1185">Reference proteome</keyword>
<comment type="subunit">
    <text evidence="2">Homodimer.</text>
</comment>
<evidence type="ECO:0000256" key="2">
    <source>
        <dbReference type="ARBA" id="ARBA00011738"/>
    </source>
</evidence>
<dbReference type="Pfam" id="PF07992">
    <property type="entry name" value="Pyr_redox_2"/>
    <property type="match status" value="1"/>
</dbReference>
<dbReference type="PRINTS" id="PR00368">
    <property type="entry name" value="FADPNR"/>
</dbReference>
<accession>A0A2N0Z388</accession>
<keyword evidence="3" id="KW-0285">Flavoprotein</keyword>
<dbReference type="InterPro" id="IPR050097">
    <property type="entry name" value="Ferredoxin-NADP_redctase_2"/>
</dbReference>
<evidence type="ECO:0000259" key="5">
    <source>
        <dbReference type="Pfam" id="PF07992"/>
    </source>
</evidence>
<dbReference type="GO" id="GO:0016491">
    <property type="term" value="F:oxidoreductase activity"/>
    <property type="evidence" value="ECO:0007669"/>
    <property type="project" value="UniProtKB-KW"/>
</dbReference>
<dbReference type="InterPro" id="IPR036188">
    <property type="entry name" value="FAD/NAD-bd_sf"/>
</dbReference>
<protein>
    <submittedName>
        <fullName evidence="6">NAD(P)/FAD-dependent oxidoreductase</fullName>
    </submittedName>
</protein>
<evidence type="ECO:0000256" key="3">
    <source>
        <dbReference type="ARBA" id="ARBA00022630"/>
    </source>
</evidence>
<sequence length="301" mass="33443">MVLDCVVIGGGPSGLNASLVLGRAKKNIILFDEDKPRNAVTYESHGFITRDGIKPSEFKRIAKEDFKKYPNISIYNHRVIDIKKENQFFIIHTEKGHSYQSRKIILSTGLRDVMPRIEGIHHFYGTSLFSCPFCDGWELKDRPLVVISEDERAFHMAKMIFNWSKDLVVCTNGKNIFTDEQKQLFTKKNIQVIEGEIEALQGDNGHLQTIKFKNGKEIERKGGFVTTELKQASSLAQALGCMMNKIGGIETDNMGRTNIEGVYAGGDNAVIAPAQLIIAASEGSRAAMGVVGDLVNEDFNA</sequence>
<evidence type="ECO:0000313" key="6">
    <source>
        <dbReference type="EMBL" id="PKG23970.1"/>
    </source>
</evidence>
<dbReference type="PRINTS" id="PR00469">
    <property type="entry name" value="PNDRDTASEII"/>
</dbReference>
<reference evidence="6 7" key="1">
    <citation type="journal article" date="2003" name="Int. J. Syst. Evol. Microbiol.">
        <title>Bacillus nealsonii sp. nov., isolated from a spacecraft-assembly facility, whose spores are gamma-radiation resistant.</title>
        <authorList>
            <person name="Venkateswaran K."/>
            <person name="Kempf M."/>
            <person name="Chen F."/>
            <person name="Satomi M."/>
            <person name="Nicholson W."/>
            <person name="Kern R."/>
        </authorList>
    </citation>
    <scope>NUCLEOTIDE SEQUENCE [LARGE SCALE GENOMIC DNA]</scope>
    <source>
        <strain evidence="6 7">FO-92</strain>
    </source>
</reference>
<dbReference type="Gene3D" id="3.50.50.60">
    <property type="entry name" value="FAD/NAD(P)-binding domain"/>
    <property type="match status" value="2"/>
</dbReference>
<dbReference type="PANTHER" id="PTHR48105">
    <property type="entry name" value="THIOREDOXIN REDUCTASE 1-RELATED-RELATED"/>
    <property type="match status" value="1"/>
</dbReference>
<feature type="domain" description="FAD/NAD(P)-binding" evidence="5">
    <location>
        <begin position="4"/>
        <end position="283"/>
    </location>
</feature>
<keyword evidence="4" id="KW-0560">Oxidoreductase</keyword>
<dbReference type="OrthoDB" id="9806179at2"/>
<dbReference type="AlphaFoldDB" id="A0A2N0Z388"/>
<name>A0A2N0Z388_9BACI</name>
<dbReference type="SUPFAM" id="SSF51905">
    <property type="entry name" value="FAD/NAD(P)-binding domain"/>
    <property type="match status" value="1"/>
</dbReference>
<evidence type="ECO:0000256" key="4">
    <source>
        <dbReference type="ARBA" id="ARBA00023002"/>
    </source>
</evidence>
<gene>
    <name evidence="6" type="ORF">CWS01_09385</name>
</gene>
<evidence type="ECO:0000256" key="1">
    <source>
        <dbReference type="ARBA" id="ARBA00001974"/>
    </source>
</evidence>
<comment type="cofactor">
    <cofactor evidence="1">
        <name>FAD</name>
        <dbReference type="ChEBI" id="CHEBI:57692"/>
    </cofactor>
</comment>
<dbReference type="EMBL" id="PISE01000017">
    <property type="protein sequence ID" value="PKG23970.1"/>
    <property type="molecule type" value="Genomic_DNA"/>
</dbReference>
<organism evidence="6 7">
    <name type="scientific">Niallia nealsonii</name>
    <dbReference type="NCBI Taxonomy" id="115979"/>
    <lineage>
        <taxon>Bacteria</taxon>
        <taxon>Bacillati</taxon>
        <taxon>Bacillota</taxon>
        <taxon>Bacilli</taxon>
        <taxon>Bacillales</taxon>
        <taxon>Bacillaceae</taxon>
        <taxon>Niallia</taxon>
    </lineage>
</organism>
<dbReference type="RefSeq" id="WP_101176933.1">
    <property type="nucleotide sequence ID" value="NZ_PISE01000017.1"/>
</dbReference>